<feature type="transmembrane region" description="Helical" evidence="1">
    <location>
        <begin position="232"/>
        <end position="253"/>
    </location>
</feature>
<sequence>MSMAAASADALSGALWLTSLPAVIMLVASLLSSFVAVPSQVTAALQHLAAGIVMSAVTVELVPPIFAAPSDFANTTGMTVGFVLGISFFLILRKYCEVEDEDDGEVEDGGDHSHGCSSAKYAAMDVHGKSSSGPSSYAARGLHDMKRASLSPLSPSLPPLTKCVPPPFPFALTAAVAVDATVDGFLIGLASASGMNAGAVMACALAIEMGFLGLTFSASLRPQPRSRSMPVIVLLPLMLVVGGVVGSLIAELVSQSPALHIGLLSFGVAALLYLVTEELLLEAHGNHEDGHIWWVDAMFFFGFYLSFLLAKLFD</sequence>
<feature type="transmembrane region" description="Helical" evidence="1">
    <location>
        <begin position="198"/>
        <end position="220"/>
    </location>
</feature>
<feature type="transmembrane region" description="Helical" evidence="1">
    <location>
        <begin position="293"/>
        <end position="313"/>
    </location>
</feature>
<feature type="transmembrane region" description="Helical" evidence="1">
    <location>
        <begin position="15"/>
        <end position="36"/>
    </location>
</feature>
<feature type="transmembrane region" description="Helical" evidence="1">
    <location>
        <begin position="72"/>
        <end position="92"/>
    </location>
</feature>
<feature type="transmembrane region" description="Helical" evidence="1">
    <location>
        <begin position="259"/>
        <end position="281"/>
    </location>
</feature>
<name>A0A7S0Q0Q3_9EUKA</name>
<proteinExistence type="predicted"/>
<gene>
    <name evidence="2" type="ORF">CPEL01642_LOCUS6207</name>
</gene>
<keyword evidence="1" id="KW-0472">Membrane</keyword>
<protein>
    <submittedName>
        <fullName evidence="2">Uncharacterized protein</fullName>
    </submittedName>
</protein>
<dbReference type="AlphaFoldDB" id="A0A7S0Q0Q3"/>
<organism evidence="2">
    <name type="scientific">Coccolithus braarudii</name>
    <dbReference type="NCBI Taxonomy" id="221442"/>
    <lineage>
        <taxon>Eukaryota</taxon>
        <taxon>Haptista</taxon>
        <taxon>Haptophyta</taxon>
        <taxon>Prymnesiophyceae</taxon>
        <taxon>Coccolithales</taxon>
        <taxon>Coccolithaceae</taxon>
        <taxon>Coccolithus</taxon>
    </lineage>
</organism>
<accession>A0A7S0Q0Q3</accession>
<dbReference type="EMBL" id="HBEY01012861">
    <property type="protein sequence ID" value="CAD8602874.1"/>
    <property type="molecule type" value="Transcribed_RNA"/>
</dbReference>
<keyword evidence="1" id="KW-1133">Transmembrane helix</keyword>
<evidence type="ECO:0000256" key="1">
    <source>
        <dbReference type="SAM" id="Phobius"/>
    </source>
</evidence>
<reference evidence="2" key="1">
    <citation type="submission" date="2021-01" db="EMBL/GenBank/DDBJ databases">
        <authorList>
            <person name="Corre E."/>
            <person name="Pelletier E."/>
            <person name="Niang G."/>
            <person name="Scheremetjew M."/>
            <person name="Finn R."/>
            <person name="Kale V."/>
            <person name="Holt S."/>
            <person name="Cochrane G."/>
            <person name="Meng A."/>
            <person name="Brown T."/>
            <person name="Cohen L."/>
        </authorList>
    </citation>
    <scope>NUCLEOTIDE SEQUENCE</scope>
    <source>
        <strain evidence="2">PLY182g</strain>
    </source>
</reference>
<keyword evidence="1" id="KW-0812">Transmembrane</keyword>
<evidence type="ECO:0000313" key="2">
    <source>
        <dbReference type="EMBL" id="CAD8602874.1"/>
    </source>
</evidence>
<feature type="transmembrane region" description="Helical" evidence="1">
    <location>
        <begin position="48"/>
        <end position="66"/>
    </location>
</feature>